<dbReference type="NCBIfam" id="TIGR00277">
    <property type="entry name" value="HDIG"/>
    <property type="match status" value="1"/>
</dbReference>
<dbReference type="InterPro" id="IPR052340">
    <property type="entry name" value="RNase_Y/CdgJ"/>
</dbReference>
<protein>
    <submittedName>
        <fullName evidence="2">Metal-dependent phosphohydrolase</fullName>
    </submittedName>
</protein>
<dbReference type="PANTHER" id="PTHR33525">
    <property type="match status" value="1"/>
</dbReference>
<keyword evidence="2" id="KW-0378">Hydrolase</keyword>
<dbReference type="InterPro" id="IPR006675">
    <property type="entry name" value="HDIG_dom"/>
</dbReference>
<dbReference type="Gene3D" id="1.10.3210.10">
    <property type="entry name" value="Hypothetical protein af1432"/>
    <property type="match status" value="1"/>
</dbReference>
<sequence length="278" mass="30333">MSEKSLTVLIDESIASGAGALPVFPRAVTELRQALQDENRSLDAIAKQLAMDASLASQILRVANSSFYAGLSTVNTVKDAVVRLGLPRIVQIATLVMQKGMFTAKDAATQQYMLKLWQHSVAVALGAEWLAKRLSFHAIAEEAFMAGLFHDIGELLLLRCLDDLRAKDPTLNLPEDLQREVLIRQHEAKGAWLLRSWNLPEVYCRVAESHHQPVSEDTGTVELVVRVADMVAYKLGIAARPQPDLVVSSSEEAARLGLSEIALAELEIALEDSLALSA</sequence>
<dbReference type="CDD" id="cd00077">
    <property type="entry name" value="HDc"/>
    <property type="match status" value="1"/>
</dbReference>
<dbReference type="SMART" id="SM00471">
    <property type="entry name" value="HDc"/>
    <property type="match status" value="1"/>
</dbReference>
<dbReference type="PANTHER" id="PTHR33525:SF3">
    <property type="entry name" value="RIBONUCLEASE Y"/>
    <property type="match status" value="1"/>
</dbReference>
<dbReference type="Pfam" id="PF08668">
    <property type="entry name" value="HDOD"/>
    <property type="match status" value="1"/>
</dbReference>
<dbReference type="OrthoDB" id="598113at2"/>
<reference evidence="2 3" key="1">
    <citation type="submission" date="2016-03" db="EMBL/GenBank/DDBJ databases">
        <authorList>
            <person name="Ploux O."/>
        </authorList>
    </citation>
    <scope>NUCLEOTIDE SEQUENCE [LARGE SCALE GENOMIC DNA]</scope>
    <source>
        <strain evidence="2 3">R-45378</strain>
    </source>
</reference>
<organism evidence="2 3">
    <name type="scientific">Methylomonas koyamae</name>
    <dbReference type="NCBI Taxonomy" id="702114"/>
    <lineage>
        <taxon>Bacteria</taxon>
        <taxon>Pseudomonadati</taxon>
        <taxon>Pseudomonadota</taxon>
        <taxon>Gammaproteobacteria</taxon>
        <taxon>Methylococcales</taxon>
        <taxon>Methylococcaceae</taxon>
        <taxon>Methylomonas</taxon>
    </lineage>
</organism>
<accession>A0A177N393</accession>
<dbReference type="AlphaFoldDB" id="A0A177N393"/>
<name>A0A177N393_9GAMM</name>
<proteinExistence type="predicted"/>
<dbReference type="EMBL" id="LUUJ01000110">
    <property type="protein sequence ID" value="OAI12448.1"/>
    <property type="molecule type" value="Genomic_DNA"/>
</dbReference>
<dbReference type="PROSITE" id="PS51833">
    <property type="entry name" value="HDOD"/>
    <property type="match status" value="1"/>
</dbReference>
<dbReference type="InterPro" id="IPR003607">
    <property type="entry name" value="HD/PDEase_dom"/>
</dbReference>
<dbReference type="RefSeq" id="WP_064042002.1">
    <property type="nucleotide sequence ID" value="NZ_LUUJ01000110.1"/>
</dbReference>
<comment type="caution">
    <text evidence="2">The sequence shown here is derived from an EMBL/GenBank/DDBJ whole genome shotgun (WGS) entry which is preliminary data.</text>
</comment>
<dbReference type="GO" id="GO:0016787">
    <property type="term" value="F:hydrolase activity"/>
    <property type="evidence" value="ECO:0007669"/>
    <property type="project" value="UniProtKB-KW"/>
</dbReference>
<dbReference type="SUPFAM" id="SSF109604">
    <property type="entry name" value="HD-domain/PDEase-like"/>
    <property type="match status" value="1"/>
</dbReference>
<gene>
    <name evidence="2" type="ORF">A1507_02915</name>
</gene>
<dbReference type="InterPro" id="IPR013976">
    <property type="entry name" value="HDOD"/>
</dbReference>
<feature type="domain" description="HDOD" evidence="1">
    <location>
        <begin position="21"/>
        <end position="213"/>
    </location>
</feature>
<evidence type="ECO:0000313" key="3">
    <source>
        <dbReference type="Proteomes" id="UP000077857"/>
    </source>
</evidence>
<dbReference type="Proteomes" id="UP000077857">
    <property type="component" value="Unassembled WGS sequence"/>
</dbReference>
<evidence type="ECO:0000313" key="2">
    <source>
        <dbReference type="EMBL" id="OAI12448.1"/>
    </source>
</evidence>
<evidence type="ECO:0000259" key="1">
    <source>
        <dbReference type="PROSITE" id="PS51833"/>
    </source>
</evidence>